<accession>A0A1E3QIV7</accession>
<dbReference type="PANTHER" id="PTHR31904">
    <property type="entry name" value="BYPASS OF STOP CODON PROTEIN 5-RELATED"/>
    <property type="match status" value="1"/>
</dbReference>
<evidence type="ECO:0000259" key="3">
    <source>
        <dbReference type="Pfam" id="PF04426"/>
    </source>
</evidence>
<proteinExistence type="predicted"/>
<evidence type="ECO:0000313" key="5">
    <source>
        <dbReference type="Proteomes" id="UP000094336"/>
    </source>
</evidence>
<dbReference type="OrthoDB" id="2283785at2759"/>
<dbReference type="AlphaFoldDB" id="A0A1E3QIV7"/>
<dbReference type="InterPro" id="IPR039634">
    <property type="entry name" value="Bul1-like"/>
</dbReference>
<sequence>MASHTLLPPLYRQNTASNPSDVGHILKSEPNTIPSSPPIYIDKDSLTEGCMENLHTLKREPWKKLVTEITLTSAHNEGRVYTTGDTIAGYVTVQNKSSIEVPFRLFSVSLVGWIHLTSQKQAKRFVHLVDFSASSSADIDTNYTRPPAEREGDHFLEFPPNRFLQPHSKYKRYFLFTFPEDDDLLVEEMCCHANQRHATLPPTTEILTLSLNTHSLISYSVQTHIIINTISEGFLVRAFAERNLLFSPRQSRVLRCDSGGGLKEFVAGCKKVMDDQFEKQKRMWKQQQRELMERRGTITPYESAVQSSSSSICEETTSMPKAEYVRSKKPTGSSWNPLTSLIPPKYRAEEWENGYKPGTYESKSRFFVNRPGLLSSKLSGELKIKIVSAVEPLQLSASQFSHKTVSSPVPLKLRLEYHSSELDNVDVSSPPSIVSVSGLLISVIVESKSSVHDIPIINLSGDEFFNNNGKSYIAIKRELKDTVLPMLLSDKETQQKSTGGGHVPREVSEKLINDIDSVLNVSLINRECYPGFVHIDQRLVDCKNSTWESQLKNRKNSTSEVFLSKEIEVSLNFDVKGGFADMNSLKSKNSTSKGSKARLTPSFQTCLVSKIYVVRLDVKFSNKVCGTIHLPVEVV</sequence>
<evidence type="ECO:0000256" key="1">
    <source>
        <dbReference type="SAM" id="MobiDB-lite"/>
    </source>
</evidence>
<keyword evidence="5" id="KW-1185">Reference proteome</keyword>
<dbReference type="Pfam" id="PF04425">
    <property type="entry name" value="Bul1_N"/>
    <property type="match status" value="1"/>
</dbReference>
<name>A0A1E3QIV7_9ASCO</name>
<feature type="domain" description="Bul1 C-terminal" evidence="3">
    <location>
        <begin position="423"/>
        <end position="634"/>
    </location>
</feature>
<dbReference type="RefSeq" id="XP_018982712.1">
    <property type="nucleotide sequence ID" value="XM_019131055.1"/>
</dbReference>
<feature type="domain" description="Bul1 N-terminal" evidence="2">
    <location>
        <begin position="78"/>
        <end position="204"/>
    </location>
</feature>
<reference evidence="5" key="1">
    <citation type="submission" date="2016-05" db="EMBL/GenBank/DDBJ databases">
        <title>Comparative genomics of biotechnologically important yeasts.</title>
        <authorList>
            <consortium name="DOE Joint Genome Institute"/>
            <person name="Riley R."/>
            <person name="Haridas S."/>
            <person name="Wolfe K.H."/>
            <person name="Lopes M.R."/>
            <person name="Hittinger C.T."/>
            <person name="Goker M."/>
            <person name="Salamov A."/>
            <person name="Wisecaver J."/>
            <person name="Long T.M."/>
            <person name="Aerts A.L."/>
            <person name="Barry K."/>
            <person name="Choi C."/>
            <person name="Clum A."/>
            <person name="Coughlan A.Y."/>
            <person name="Deshpande S."/>
            <person name="Douglass A.P."/>
            <person name="Hanson S.J."/>
            <person name="Klenk H.-P."/>
            <person name="Labutti K."/>
            <person name="Lapidus A."/>
            <person name="Lindquist E."/>
            <person name="Lipzen A."/>
            <person name="Meier-Kolthoff J.P."/>
            <person name="Ohm R.A."/>
            <person name="Otillar R.P."/>
            <person name="Pangilinan J."/>
            <person name="Peng Y."/>
            <person name="Rokas A."/>
            <person name="Rosa C.A."/>
            <person name="Scheuner C."/>
            <person name="Sibirny A.A."/>
            <person name="Slot J.C."/>
            <person name="Stielow J.B."/>
            <person name="Sun H."/>
            <person name="Kurtzman C.P."/>
            <person name="Blackwell M."/>
            <person name="Grigoriev I.V."/>
            <person name="Jeffries T.W."/>
        </authorList>
    </citation>
    <scope>NUCLEOTIDE SEQUENCE [LARGE SCALE GENOMIC DNA]</scope>
    <source>
        <strain evidence="5">NRRL Y-12698</strain>
    </source>
</reference>
<feature type="region of interest" description="Disordered" evidence="1">
    <location>
        <begin position="1"/>
        <end position="35"/>
    </location>
</feature>
<dbReference type="InterPro" id="IPR007519">
    <property type="entry name" value="Bul1_N"/>
</dbReference>
<evidence type="ECO:0008006" key="6">
    <source>
        <dbReference type="Google" id="ProtNLM"/>
    </source>
</evidence>
<dbReference type="PANTHER" id="PTHR31904:SF1">
    <property type="entry name" value="BYPASS OF STOP CODON PROTEIN 5-RELATED"/>
    <property type="match status" value="1"/>
</dbReference>
<dbReference type="Proteomes" id="UP000094336">
    <property type="component" value="Unassembled WGS sequence"/>
</dbReference>
<organism evidence="4 5">
    <name type="scientific">Babjeviella inositovora NRRL Y-12698</name>
    <dbReference type="NCBI Taxonomy" id="984486"/>
    <lineage>
        <taxon>Eukaryota</taxon>
        <taxon>Fungi</taxon>
        <taxon>Dikarya</taxon>
        <taxon>Ascomycota</taxon>
        <taxon>Saccharomycotina</taxon>
        <taxon>Pichiomycetes</taxon>
        <taxon>Serinales incertae sedis</taxon>
        <taxon>Babjeviella</taxon>
    </lineage>
</organism>
<dbReference type="STRING" id="984486.A0A1E3QIV7"/>
<protein>
    <recommendedName>
        <fullName evidence="6">Bul1 N-terminal domain-containing protein</fullName>
    </recommendedName>
</protein>
<evidence type="ECO:0000313" key="4">
    <source>
        <dbReference type="EMBL" id="ODQ77384.1"/>
    </source>
</evidence>
<evidence type="ECO:0000259" key="2">
    <source>
        <dbReference type="Pfam" id="PF04425"/>
    </source>
</evidence>
<gene>
    <name evidence="4" type="ORF">BABINDRAFT_178246</name>
</gene>
<dbReference type="Pfam" id="PF04426">
    <property type="entry name" value="Bul1_C"/>
    <property type="match status" value="1"/>
</dbReference>
<dbReference type="EMBL" id="KV454441">
    <property type="protein sequence ID" value="ODQ77384.1"/>
    <property type="molecule type" value="Genomic_DNA"/>
</dbReference>
<dbReference type="InterPro" id="IPR022794">
    <property type="entry name" value="Bul1_C"/>
</dbReference>
<dbReference type="GeneID" id="30148908"/>